<keyword evidence="3 11" id="KW-0633">Potassium transport</keyword>
<dbReference type="Proteomes" id="UP000469215">
    <property type="component" value="Unassembled WGS sequence"/>
</dbReference>
<evidence type="ECO:0000256" key="9">
    <source>
        <dbReference type="ARBA" id="ARBA00023065"/>
    </source>
</evidence>
<sequence length="198" mass="20425">MHTALRGTLRSLWTSAKALAALSLILGLAYPLAIWCIGRLDPAAADGSPLTDAAGRTVGSTRIGQPMHSPELFSPRPSAAGDDGWDAMSSGASNLANDSAELREQIAARRASAAQANGADPAQVPPDALTASGSGLDPDISPAYARLQADRVARANHVDRARIDALIAANTQHPALGFLGEKRVNVVTLNAAVRALHA</sequence>
<evidence type="ECO:0000256" key="12">
    <source>
        <dbReference type="SAM" id="MobiDB-lite"/>
    </source>
</evidence>
<comment type="subunit">
    <text evidence="11">The system is composed of three essential subunits: KdpA, KdpB and KdpC.</text>
</comment>
<keyword evidence="5 11" id="KW-0547">Nucleotide-binding</keyword>
<gene>
    <name evidence="11 13" type="primary">kdpC</name>
    <name evidence="13" type="ORF">GSY69_11605</name>
</gene>
<evidence type="ECO:0000313" key="14">
    <source>
        <dbReference type="Proteomes" id="UP000469215"/>
    </source>
</evidence>
<keyword evidence="10 11" id="KW-0472">Membrane</keyword>
<dbReference type="NCBIfam" id="TIGR00681">
    <property type="entry name" value="kdpC"/>
    <property type="match status" value="1"/>
</dbReference>
<comment type="caution">
    <text evidence="13">The sequence shown here is derived from an EMBL/GenBank/DDBJ whole genome shotgun (WGS) entry which is preliminary data.</text>
</comment>
<evidence type="ECO:0000256" key="5">
    <source>
        <dbReference type="ARBA" id="ARBA00022741"/>
    </source>
</evidence>
<keyword evidence="7 11" id="KW-0630">Potassium</keyword>
<evidence type="ECO:0000256" key="8">
    <source>
        <dbReference type="ARBA" id="ARBA00022989"/>
    </source>
</evidence>
<proteinExistence type="inferred from homology"/>
<evidence type="ECO:0000256" key="7">
    <source>
        <dbReference type="ARBA" id="ARBA00022958"/>
    </source>
</evidence>
<feature type="region of interest" description="Disordered" evidence="12">
    <location>
        <begin position="60"/>
        <end position="92"/>
    </location>
</feature>
<comment type="similarity">
    <text evidence="11">Belongs to the KdpC family.</text>
</comment>
<keyword evidence="4 11" id="KW-0812">Transmembrane</keyword>
<evidence type="ECO:0000313" key="13">
    <source>
        <dbReference type="EMBL" id="MYM20588.1"/>
    </source>
</evidence>
<keyword evidence="1 11" id="KW-0813">Transport</keyword>
<evidence type="ECO:0000256" key="6">
    <source>
        <dbReference type="ARBA" id="ARBA00022840"/>
    </source>
</evidence>
<protein>
    <recommendedName>
        <fullName evidence="11">Potassium-transporting ATPase KdpC subunit</fullName>
    </recommendedName>
    <alternativeName>
        <fullName evidence="11">ATP phosphohydrolase [potassium-transporting] C chain</fullName>
    </alternativeName>
    <alternativeName>
        <fullName evidence="11">Potassium-binding and translocating subunit C</fullName>
    </alternativeName>
    <alternativeName>
        <fullName evidence="11">Potassium-translocating ATPase C chain</fullName>
    </alternativeName>
</protein>
<dbReference type="RefSeq" id="WP_160954003.1">
    <property type="nucleotide sequence ID" value="NZ_WWEQ01000061.1"/>
</dbReference>
<dbReference type="GO" id="GO:0005524">
    <property type="term" value="F:ATP binding"/>
    <property type="evidence" value="ECO:0007669"/>
    <property type="project" value="UniProtKB-UniRule"/>
</dbReference>
<evidence type="ECO:0000256" key="11">
    <source>
        <dbReference type="HAMAP-Rule" id="MF_00276"/>
    </source>
</evidence>
<keyword evidence="6 11" id="KW-0067">ATP-binding</keyword>
<keyword evidence="2 11" id="KW-1003">Cell membrane</keyword>
<dbReference type="PANTHER" id="PTHR30042:SF2">
    <property type="entry name" value="POTASSIUM-TRANSPORTING ATPASE KDPC SUBUNIT"/>
    <property type="match status" value="1"/>
</dbReference>
<dbReference type="PANTHER" id="PTHR30042">
    <property type="entry name" value="POTASSIUM-TRANSPORTING ATPASE C CHAIN"/>
    <property type="match status" value="1"/>
</dbReference>
<evidence type="ECO:0000256" key="10">
    <source>
        <dbReference type="ARBA" id="ARBA00023136"/>
    </source>
</evidence>
<dbReference type="GO" id="GO:0008556">
    <property type="term" value="F:P-type potassium transmembrane transporter activity"/>
    <property type="evidence" value="ECO:0007669"/>
    <property type="project" value="InterPro"/>
</dbReference>
<comment type="function">
    <text evidence="11">Part of the high-affinity ATP-driven potassium transport (or Kdp) system, which catalyzes the hydrolysis of ATP coupled with the electrogenic transport of potassium into the cytoplasm. This subunit acts as a catalytic chaperone that increases the ATP-binding affinity of the ATP-hydrolyzing subunit KdpB by the formation of a transient KdpB/KdpC/ATP ternary complex.</text>
</comment>
<dbReference type="AlphaFoldDB" id="A0A6N9H964"/>
<evidence type="ECO:0000256" key="1">
    <source>
        <dbReference type="ARBA" id="ARBA00022448"/>
    </source>
</evidence>
<comment type="subcellular location">
    <subcellularLocation>
        <location evidence="11">Cell membrane</location>
        <topology evidence="11">Single-pass membrane protein</topology>
    </subcellularLocation>
</comment>
<name>A0A6N9H964_9MICO</name>
<feature type="region of interest" description="Disordered" evidence="12">
    <location>
        <begin position="108"/>
        <end position="136"/>
    </location>
</feature>
<organism evidence="13 14">
    <name type="scientific">Brevibacterium rongguiense</name>
    <dbReference type="NCBI Taxonomy" id="2695267"/>
    <lineage>
        <taxon>Bacteria</taxon>
        <taxon>Bacillati</taxon>
        <taxon>Actinomycetota</taxon>
        <taxon>Actinomycetes</taxon>
        <taxon>Micrococcales</taxon>
        <taxon>Brevibacteriaceae</taxon>
        <taxon>Brevibacterium</taxon>
    </lineage>
</organism>
<keyword evidence="8 11" id="KW-1133">Transmembrane helix</keyword>
<feature type="compositionally biased region" description="Low complexity" evidence="12">
    <location>
        <begin position="108"/>
        <end position="119"/>
    </location>
</feature>
<accession>A0A6N9H964</accession>
<reference evidence="13 14" key="1">
    <citation type="submission" date="2020-01" db="EMBL/GenBank/DDBJ databases">
        <authorList>
            <person name="Deng T."/>
        </authorList>
    </citation>
    <scope>NUCLEOTIDE SEQUENCE [LARGE SCALE GENOMIC DNA]</scope>
    <source>
        <strain evidence="13 14">5221</strain>
    </source>
</reference>
<evidence type="ECO:0000256" key="4">
    <source>
        <dbReference type="ARBA" id="ARBA00022692"/>
    </source>
</evidence>
<dbReference type="HAMAP" id="MF_00276">
    <property type="entry name" value="KdpC"/>
    <property type="match status" value="1"/>
</dbReference>
<dbReference type="PIRSF" id="PIRSF001296">
    <property type="entry name" value="K_ATPase_KdpC"/>
    <property type="match status" value="1"/>
</dbReference>
<dbReference type="GO" id="GO:0005886">
    <property type="term" value="C:plasma membrane"/>
    <property type="evidence" value="ECO:0007669"/>
    <property type="project" value="UniProtKB-SubCell"/>
</dbReference>
<evidence type="ECO:0000256" key="2">
    <source>
        <dbReference type="ARBA" id="ARBA00022475"/>
    </source>
</evidence>
<keyword evidence="14" id="KW-1185">Reference proteome</keyword>
<dbReference type="EMBL" id="WWEQ01000061">
    <property type="protein sequence ID" value="MYM20588.1"/>
    <property type="molecule type" value="Genomic_DNA"/>
</dbReference>
<dbReference type="Pfam" id="PF02669">
    <property type="entry name" value="KdpC"/>
    <property type="match status" value="1"/>
</dbReference>
<keyword evidence="9 11" id="KW-0406">Ion transport</keyword>
<evidence type="ECO:0000256" key="3">
    <source>
        <dbReference type="ARBA" id="ARBA00022538"/>
    </source>
</evidence>
<dbReference type="InterPro" id="IPR003820">
    <property type="entry name" value="KdpC"/>
</dbReference>